<dbReference type="Proteomes" id="UP000632154">
    <property type="component" value="Unassembled WGS sequence"/>
</dbReference>
<dbReference type="InterPro" id="IPR002740">
    <property type="entry name" value="EVE_domain"/>
</dbReference>
<keyword evidence="3" id="KW-1185">Reference proteome</keyword>
<sequence>MSANNHWIFQANPEFYPLAEHLSRMKVGDTDTWMVSRYRHEMKVGDQVALWQSGEDAGIYAFGELVSEPYLTNEVAAWQRKAGKVNGPVYLVRYRLTKILHRPLLRMVLQQQKQLQQLSILKFPQATNFRVAPEEWEALQRLIQPRNPTWARDELLLALDLYFQNGRKYLEPEHPAVTELSEFLRNLPIHFGVKGENFRSPASVAMKIANFMALDPSKSPGLTAGGKGDRQVWEEFGKRPEELHILTELIRQSGAQLDAQETDAVDEGFPEGKVIERLHKSRERNKRLVNKKIAEAKKINQGRVICEACDFDFLATYGELGADFAECHHLVPLSQLGETQTALNELAVLCANCHRMIHRSRPMLTPQELRQRMEQVAVEGSQL</sequence>
<proteinExistence type="predicted"/>
<name>A0ABQ3KAP3_9DEIO</name>
<comment type="caution">
    <text evidence="2">The sequence shown here is derived from an EMBL/GenBank/DDBJ whole genome shotgun (WGS) entry which is preliminary data.</text>
</comment>
<dbReference type="Gene3D" id="1.10.30.50">
    <property type="match status" value="1"/>
</dbReference>
<dbReference type="InterPro" id="IPR002711">
    <property type="entry name" value="HNH"/>
</dbReference>
<evidence type="ECO:0000313" key="2">
    <source>
        <dbReference type="EMBL" id="GHG10590.1"/>
    </source>
</evidence>
<evidence type="ECO:0000259" key="1">
    <source>
        <dbReference type="SMART" id="SM00507"/>
    </source>
</evidence>
<dbReference type="Gene3D" id="3.10.590.10">
    <property type="entry name" value="ph1033 like domains"/>
    <property type="match status" value="1"/>
</dbReference>
<dbReference type="SUPFAM" id="SSF88697">
    <property type="entry name" value="PUA domain-like"/>
    <property type="match status" value="1"/>
</dbReference>
<dbReference type="CDD" id="cd00085">
    <property type="entry name" value="HNHc"/>
    <property type="match status" value="1"/>
</dbReference>
<gene>
    <name evidence="2" type="ORF">GCM10017783_23760</name>
</gene>
<dbReference type="SMART" id="SM00507">
    <property type="entry name" value="HNHc"/>
    <property type="match status" value="1"/>
</dbReference>
<dbReference type="InterPro" id="IPR015947">
    <property type="entry name" value="PUA-like_sf"/>
</dbReference>
<accession>A0ABQ3KAP3</accession>
<evidence type="ECO:0000313" key="3">
    <source>
        <dbReference type="Proteomes" id="UP000632154"/>
    </source>
</evidence>
<dbReference type="EMBL" id="BNAL01000043">
    <property type="protein sequence ID" value="GHG10590.1"/>
    <property type="molecule type" value="Genomic_DNA"/>
</dbReference>
<feature type="domain" description="HNH nuclease" evidence="1">
    <location>
        <begin position="293"/>
        <end position="355"/>
    </location>
</feature>
<protein>
    <recommendedName>
        <fullName evidence="1">HNH nuclease domain-containing protein</fullName>
    </recommendedName>
</protein>
<dbReference type="RefSeq" id="WP_189643967.1">
    <property type="nucleotide sequence ID" value="NZ_BNAL01000043.1"/>
</dbReference>
<reference evidence="3" key="1">
    <citation type="journal article" date="2019" name="Int. J. Syst. Evol. Microbiol.">
        <title>The Global Catalogue of Microorganisms (GCM) 10K type strain sequencing project: providing services to taxonomists for standard genome sequencing and annotation.</title>
        <authorList>
            <consortium name="The Broad Institute Genomics Platform"/>
            <consortium name="The Broad Institute Genome Sequencing Center for Infectious Disease"/>
            <person name="Wu L."/>
            <person name="Ma J."/>
        </authorList>
    </citation>
    <scope>NUCLEOTIDE SEQUENCE [LARGE SCALE GENOMIC DNA]</scope>
    <source>
        <strain evidence="3">CGMCC 1.18439</strain>
    </source>
</reference>
<dbReference type="InterPro" id="IPR003615">
    <property type="entry name" value="HNH_nuc"/>
</dbReference>
<dbReference type="Pfam" id="PF01878">
    <property type="entry name" value="EVE"/>
    <property type="match status" value="1"/>
</dbReference>
<organism evidence="2 3">
    <name type="scientific">Deinococcus piscis</name>
    <dbReference type="NCBI Taxonomy" id="394230"/>
    <lineage>
        <taxon>Bacteria</taxon>
        <taxon>Thermotogati</taxon>
        <taxon>Deinococcota</taxon>
        <taxon>Deinococci</taxon>
        <taxon>Deinococcales</taxon>
        <taxon>Deinococcaceae</taxon>
        <taxon>Deinococcus</taxon>
    </lineage>
</organism>
<dbReference type="Pfam" id="PF01844">
    <property type="entry name" value="HNH"/>
    <property type="match status" value="1"/>
</dbReference>